<keyword evidence="2" id="KW-1185">Reference proteome</keyword>
<name>A0A9Y2P384_9RHOB</name>
<dbReference type="AlphaFoldDB" id="A0A9Y2P384"/>
<dbReference type="EMBL" id="CP127247">
    <property type="protein sequence ID" value="WIY24014.1"/>
    <property type="molecule type" value="Genomic_DNA"/>
</dbReference>
<dbReference type="RefSeq" id="WP_270917019.1">
    <property type="nucleotide sequence ID" value="NZ_CP127247.1"/>
</dbReference>
<accession>A0A9Y2P384</accession>
<evidence type="ECO:0000313" key="1">
    <source>
        <dbReference type="EMBL" id="WIY24014.1"/>
    </source>
</evidence>
<dbReference type="KEGG" id="ppso:QPJ95_15480"/>
<dbReference type="Proteomes" id="UP001238334">
    <property type="component" value="Chromosome"/>
</dbReference>
<reference evidence="1 2" key="1">
    <citation type="submission" date="2023-06" db="EMBL/GenBank/DDBJ databases">
        <title>Parasedimentitalea psychrophila sp. nov., a psychrophilic bacterium isolated from deep-sea sediment.</title>
        <authorList>
            <person name="Li A."/>
        </authorList>
    </citation>
    <scope>NUCLEOTIDE SEQUENCE [LARGE SCALE GENOMIC DNA]</scope>
    <source>
        <strain evidence="1 2">QS115</strain>
    </source>
</reference>
<organism evidence="1 2">
    <name type="scientific">Parasedimentitalea psychrophila</name>
    <dbReference type="NCBI Taxonomy" id="2997337"/>
    <lineage>
        <taxon>Bacteria</taxon>
        <taxon>Pseudomonadati</taxon>
        <taxon>Pseudomonadota</taxon>
        <taxon>Alphaproteobacteria</taxon>
        <taxon>Rhodobacterales</taxon>
        <taxon>Paracoccaceae</taxon>
        <taxon>Parasedimentitalea</taxon>
    </lineage>
</organism>
<gene>
    <name evidence="1" type="ORF">QPJ95_15480</name>
</gene>
<sequence>MTDSFAQRVPAARVFLKEPTRNSGVADLMPRLMLHGFPKYSGAWPAPAPPLPCINLQQAAPQSCRQYHIEIAQLIADWAGEQDITS</sequence>
<evidence type="ECO:0000313" key="2">
    <source>
        <dbReference type="Proteomes" id="UP001238334"/>
    </source>
</evidence>
<protein>
    <submittedName>
        <fullName evidence="1">Uncharacterized protein</fullName>
    </submittedName>
</protein>
<proteinExistence type="predicted"/>